<dbReference type="InterPro" id="IPR036069">
    <property type="entry name" value="DUF34/NIF3_sf"/>
</dbReference>
<evidence type="ECO:0008006" key="3">
    <source>
        <dbReference type="Google" id="ProtNLM"/>
    </source>
</evidence>
<proteinExistence type="predicted"/>
<dbReference type="InterPro" id="IPR015867">
    <property type="entry name" value="N-reg_PII/ATP_PRibTrfase_C"/>
</dbReference>
<dbReference type="EMBL" id="MFJF01000020">
    <property type="protein sequence ID" value="OGG05982.1"/>
    <property type="molecule type" value="Genomic_DNA"/>
</dbReference>
<dbReference type="PANTHER" id="PTHR41774">
    <property type="match status" value="1"/>
</dbReference>
<dbReference type="PANTHER" id="PTHR41774:SF1">
    <property type="entry name" value="NGG1P INTERACTING FACTOR NIF3"/>
    <property type="match status" value="1"/>
</dbReference>
<protein>
    <recommendedName>
        <fullName evidence="3">NGG1p interacting factor NIF3</fullName>
    </recommendedName>
</protein>
<dbReference type="AlphaFoldDB" id="A0A1F5Z1I4"/>
<dbReference type="Proteomes" id="UP000177354">
    <property type="component" value="Unassembled WGS sequence"/>
</dbReference>
<name>A0A1F5Z1I4_9BACT</name>
<accession>A0A1F5Z1I4</accession>
<organism evidence="1 2">
    <name type="scientific">Candidatus Gottesmanbacteria bacterium RIFCSPHIGHO2_01_FULL_40_15</name>
    <dbReference type="NCBI Taxonomy" id="1798376"/>
    <lineage>
        <taxon>Bacteria</taxon>
        <taxon>Candidatus Gottesmaniibacteriota</taxon>
    </lineage>
</organism>
<dbReference type="Gene3D" id="3.30.70.120">
    <property type="match status" value="1"/>
</dbReference>
<evidence type="ECO:0000313" key="2">
    <source>
        <dbReference type="Proteomes" id="UP000177354"/>
    </source>
</evidence>
<gene>
    <name evidence="1" type="ORF">A2777_02470</name>
</gene>
<dbReference type="SUPFAM" id="SSF102705">
    <property type="entry name" value="NIF3 (NGG1p interacting factor 3)-like"/>
    <property type="match status" value="1"/>
</dbReference>
<sequence length="106" mass="12211">MYKFFVFCPRDEKIVEQIIHTASQAGAGTVGKYTHCAFITEGHGTWYPLPGAEPTIGKVRELSKEEEVRIEMECPKEKMQKVFEAVRKVHPYDKISIDAFSIERFE</sequence>
<comment type="caution">
    <text evidence="1">The sequence shown here is derived from an EMBL/GenBank/DDBJ whole genome shotgun (WGS) entry which is preliminary data.</text>
</comment>
<evidence type="ECO:0000313" key="1">
    <source>
        <dbReference type="EMBL" id="OGG05982.1"/>
    </source>
</evidence>
<reference evidence="1 2" key="1">
    <citation type="journal article" date="2016" name="Nat. Commun.">
        <title>Thousands of microbial genomes shed light on interconnected biogeochemical processes in an aquifer system.</title>
        <authorList>
            <person name="Anantharaman K."/>
            <person name="Brown C.T."/>
            <person name="Hug L.A."/>
            <person name="Sharon I."/>
            <person name="Castelle C.J."/>
            <person name="Probst A.J."/>
            <person name="Thomas B.C."/>
            <person name="Singh A."/>
            <person name="Wilkins M.J."/>
            <person name="Karaoz U."/>
            <person name="Brodie E.L."/>
            <person name="Williams K.H."/>
            <person name="Hubbard S.S."/>
            <person name="Banfield J.F."/>
        </authorList>
    </citation>
    <scope>NUCLEOTIDE SEQUENCE [LARGE SCALE GENOMIC DNA]</scope>
</reference>